<organism evidence="2 3">
    <name type="scientific">Micromonospora echinospora</name>
    <name type="common">Micromonospora purpurea</name>
    <dbReference type="NCBI Taxonomy" id="1877"/>
    <lineage>
        <taxon>Bacteria</taxon>
        <taxon>Bacillati</taxon>
        <taxon>Actinomycetota</taxon>
        <taxon>Actinomycetes</taxon>
        <taxon>Micromonosporales</taxon>
        <taxon>Micromonosporaceae</taxon>
        <taxon>Micromonospora</taxon>
    </lineage>
</organism>
<dbReference type="Pfam" id="PF10722">
    <property type="entry name" value="YbjN"/>
    <property type="match status" value="1"/>
</dbReference>
<feature type="compositionally biased region" description="Low complexity" evidence="1">
    <location>
        <begin position="190"/>
        <end position="204"/>
    </location>
</feature>
<accession>A0A1C4X1T7</accession>
<dbReference type="InParanoid" id="A0A1C4X1T7"/>
<feature type="compositionally biased region" description="Basic and acidic residues" evidence="1">
    <location>
        <begin position="211"/>
        <end position="221"/>
    </location>
</feature>
<protein>
    <submittedName>
        <fullName evidence="2">Putative sensory transduction regulator</fullName>
    </submittedName>
</protein>
<evidence type="ECO:0000313" key="2">
    <source>
        <dbReference type="EMBL" id="SCF02442.1"/>
    </source>
</evidence>
<feature type="compositionally biased region" description="Gly residues" evidence="1">
    <location>
        <begin position="166"/>
        <end position="178"/>
    </location>
</feature>
<evidence type="ECO:0000256" key="1">
    <source>
        <dbReference type="SAM" id="MobiDB-lite"/>
    </source>
</evidence>
<feature type="region of interest" description="Disordered" evidence="1">
    <location>
        <begin position="164"/>
        <end position="221"/>
    </location>
</feature>
<gene>
    <name evidence="2" type="ORF">GA0070618_2681</name>
</gene>
<sequence>MSAKSEVAALIEAYCAERKLEHEATGPASYAVTLPGTHKLKTICNLVVGDHALRVEAFVMRQPDERREELWAWLLQRNARMYGVAFSVDTVGDVYLTGRVNLAGLDADELDRLLGAVLTYADESFDTMLEIGFGTAIRREWEWRVKRGESTANLAAFAHLFVPSSGVGGPPSPGGGEGRPSPNGDERPPSRSGGDRPPSAAGGAPAPPGDRTVRADADRAE</sequence>
<keyword evidence="3" id="KW-1185">Reference proteome</keyword>
<dbReference type="EMBL" id="LT607413">
    <property type="protein sequence ID" value="SCF02442.1"/>
    <property type="molecule type" value="Genomic_DNA"/>
</dbReference>
<proteinExistence type="predicted"/>
<dbReference type="InterPro" id="IPR019660">
    <property type="entry name" value="Put_sensory_transdc_reg_YbjN"/>
</dbReference>
<evidence type="ECO:0000313" key="3">
    <source>
        <dbReference type="Proteomes" id="UP000198253"/>
    </source>
</evidence>
<reference evidence="3" key="1">
    <citation type="submission" date="2016-06" db="EMBL/GenBank/DDBJ databases">
        <authorList>
            <person name="Varghese N."/>
            <person name="Submissions Spin"/>
        </authorList>
    </citation>
    <scope>NUCLEOTIDE SEQUENCE [LARGE SCALE GENOMIC DNA]</scope>
    <source>
        <strain evidence="3">DSM 43816</strain>
    </source>
</reference>
<dbReference type="Gene3D" id="3.30.1460.10">
    <property type="match status" value="1"/>
</dbReference>
<dbReference type="AlphaFoldDB" id="A0A1C4X1T7"/>
<dbReference type="Proteomes" id="UP000198253">
    <property type="component" value="Chromosome I"/>
</dbReference>
<name>A0A1C4X1T7_MICEC</name>
<dbReference type="SUPFAM" id="SSF69635">
    <property type="entry name" value="Type III secretory system chaperone-like"/>
    <property type="match status" value="1"/>
</dbReference>